<dbReference type="Proteomes" id="UP001589710">
    <property type="component" value="Unassembled WGS sequence"/>
</dbReference>
<name>A0ABV5RKC4_9ACTN</name>
<gene>
    <name evidence="2" type="ORF">ACFFTL_37090</name>
</gene>
<evidence type="ECO:0000313" key="2">
    <source>
        <dbReference type="EMBL" id="MFB9577746.1"/>
    </source>
</evidence>
<dbReference type="InterPro" id="IPR029045">
    <property type="entry name" value="ClpP/crotonase-like_dom_sf"/>
</dbReference>
<keyword evidence="3" id="KW-1185">Reference proteome</keyword>
<dbReference type="EMBL" id="JBHMCG010000156">
    <property type="protein sequence ID" value="MFB9577746.1"/>
    <property type="molecule type" value="Genomic_DNA"/>
</dbReference>
<dbReference type="RefSeq" id="WP_386144909.1">
    <property type="nucleotide sequence ID" value="NZ_JBHMCG010000156.1"/>
</dbReference>
<dbReference type="PANTHER" id="PTHR43459">
    <property type="entry name" value="ENOYL-COA HYDRATASE"/>
    <property type="match status" value="1"/>
</dbReference>
<comment type="caution">
    <text evidence="2">The sequence shown here is derived from an EMBL/GenBank/DDBJ whole genome shotgun (WGS) entry which is preliminary data.</text>
</comment>
<dbReference type="Pfam" id="PF00378">
    <property type="entry name" value="ECH_1"/>
    <property type="match status" value="1"/>
</dbReference>
<organism evidence="2 3">
    <name type="scientific">Streptomyces yanii</name>
    <dbReference type="NCBI Taxonomy" id="78510"/>
    <lineage>
        <taxon>Bacteria</taxon>
        <taxon>Bacillati</taxon>
        <taxon>Actinomycetota</taxon>
        <taxon>Actinomycetes</taxon>
        <taxon>Kitasatosporales</taxon>
        <taxon>Streptomycetaceae</taxon>
        <taxon>Streptomyces</taxon>
    </lineage>
</organism>
<dbReference type="PANTHER" id="PTHR43459:SF1">
    <property type="entry name" value="EG:BACN32G11.4 PROTEIN"/>
    <property type="match status" value="1"/>
</dbReference>
<dbReference type="InterPro" id="IPR001753">
    <property type="entry name" value="Enoyl-CoA_hydra/iso"/>
</dbReference>
<sequence length="163" mass="16338">MASGVEGACVGAGLGLALCADLRVAAQGGPFSTSFTGIGVAADSGLSGAPAQAVGPSRAVTLMLLGDRFDAEAAERWGLVHRMVPDGAATEQGLGAARRLAAGLSAAYAEVEALLRAAAGGDLPALLEAEAVVQERLRWTEDYRAAVCAFLDGRPPSFTGNGP</sequence>
<dbReference type="SUPFAM" id="SSF52096">
    <property type="entry name" value="ClpP/crotonase"/>
    <property type="match status" value="1"/>
</dbReference>
<dbReference type="Gene3D" id="1.10.12.10">
    <property type="entry name" value="Lyase 2-enoyl-coa Hydratase, Chain A, domain 2"/>
    <property type="match status" value="1"/>
</dbReference>
<evidence type="ECO:0000313" key="3">
    <source>
        <dbReference type="Proteomes" id="UP001589710"/>
    </source>
</evidence>
<dbReference type="CDD" id="cd06558">
    <property type="entry name" value="crotonase-like"/>
    <property type="match status" value="1"/>
</dbReference>
<reference evidence="2 3" key="1">
    <citation type="submission" date="2024-09" db="EMBL/GenBank/DDBJ databases">
        <authorList>
            <person name="Sun Q."/>
            <person name="Mori K."/>
        </authorList>
    </citation>
    <scope>NUCLEOTIDE SEQUENCE [LARGE SCALE GENOMIC DNA]</scope>
    <source>
        <strain evidence="2 3">JCM 3331</strain>
    </source>
</reference>
<comment type="similarity">
    <text evidence="1">Belongs to the enoyl-CoA hydratase/isomerase family.</text>
</comment>
<proteinExistence type="inferred from homology"/>
<dbReference type="Gene3D" id="3.90.226.10">
    <property type="entry name" value="2-enoyl-CoA Hydratase, Chain A, domain 1"/>
    <property type="match status" value="1"/>
</dbReference>
<accession>A0ABV5RKC4</accession>
<evidence type="ECO:0000256" key="1">
    <source>
        <dbReference type="ARBA" id="ARBA00005254"/>
    </source>
</evidence>
<protein>
    <submittedName>
        <fullName evidence="2">Enoyl-CoA hydratase/isomerase family protein</fullName>
    </submittedName>
</protein>
<dbReference type="InterPro" id="IPR014748">
    <property type="entry name" value="Enoyl-CoA_hydra_C"/>
</dbReference>